<dbReference type="AlphaFoldDB" id="A0A540WBU4"/>
<sequence length="309" mass="32635">MIGHQRAAGAVVGSAVGDALGAPFEFGPAGTYSARFPLPGSDDEMCGGGGWEAGEATDDTQMAVLVGESLLEHGGLELPDIFARFQRWAVSEPKDIGLQTEDVLTNGMPWNVAAAVHFQVNLRAAGNGSLMRAATSAVYFARNGRQVTMDAARKIAALTHGDSAAWEGTAIFHELVRLALEGDDPLAALPEILTHVDPHHRDRYATVLAPTWHPDDATEFNGAVWPCLGSAVWAVRTTTSYEDAVRMAVDLGGDTDTVAAVTGGLAGAIYGLNAIPTRWTEPLHVPLPGYGGRVLRLPELLDLAHRLAA</sequence>
<feature type="binding site" evidence="3">
    <location>
        <position position="59"/>
    </location>
    <ligand>
        <name>Mg(2+)</name>
        <dbReference type="ChEBI" id="CHEBI:18420"/>
        <label>1</label>
    </ligand>
</feature>
<dbReference type="GO" id="GO:0016787">
    <property type="term" value="F:hydrolase activity"/>
    <property type="evidence" value="ECO:0007669"/>
    <property type="project" value="UniProtKB-KW"/>
</dbReference>
<dbReference type="EMBL" id="VIGB01000003">
    <property type="protein sequence ID" value="TQF06408.1"/>
    <property type="molecule type" value="Genomic_DNA"/>
</dbReference>
<dbReference type="Pfam" id="PF03747">
    <property type="entry name" value="ADP_ribosyl_GH"/>
    <property type="match status" value="1"/>
</dbReference>
<dbReference type="InterPro" id="IPR005502">
    <property type="entry name" value="Ribosyl_crysJ1"/>
</dbReference>
<evidence type="ECO:0000313" key="5">
    <source>
        <dbReference type="Proteomes" id="UP000319103"/>
    </source>
</evidence>
<keyword evidence="5" id="KW-1185">Reference proteome</keyword>
<dbReference type="OrthoDB" id="9798107at2"/>
<feature type="binding site" evidence="3">
    <location>
        <position position="257"/>
    </location>
    <ligand>
        <name>Mg(2+)</name>
        <dbReference type="ChEBI" id="CHEBI:18420"/>
        <label>1</label>
    </ligand>
</feature>
<comment type="similarity">
    <text evidence="1">Belongs to the ADP-ribosylglycohydrolase family.</text>
</comment>
<dbReference type="Proteomes" id="UP000319103">
    <property type="component" value="Unassembled WGS sequence"/>
</dbReference>
<evidence type="ECO:0000256" key="2">
    <source>
        <dbReference type="ARBA" id="ARBA00022801"/>
    </source>
</evidence>
<keyword evidence="3" id="KW-0460">Magnesium</keyword>
<comment type="cofactor">
    <cofactor evidence="3">
        <name>Mg(2+)</name>
        <dbReference type="ChEBI" id="CHEBI:18420"/>
    </cofactor>
    <text evidence="3">Binds 2 magnesium ions per subunit.</text>
</comment>
<dbReference type="RefSeq" id="WP_141636840.1">
    <property type="nucleotide sequence ID" value="NZ_VIGB01000003.1"/>
</dbReference>
<keyword evidence="2 4" id="KW-0378">Hydrolase</keyword>
<evidence type="ECO:0000256" key="1">
    <source>
        <dbReference type="ARBA" id="ARBA00010702"/>
    </source>
</evidence>
<keyword evidence="3" id="KW-0479">Metal-binding</keyword>
<dbReference type="PANTHER" id="PTHR16222">
    <property type="entry name" value="ADP-RIBOSYLGLYCOHYDROLASE"/>
    <property type="match status" value="1"/>
</dbReference>
<gene>
    <name evidence="4" type="ORF">E6W39_34620</name>
</gene>
<dbReference type="SUPFAM" id="SSF101478">
    <property type="entry name" value="ADP-ribosylglycohydrolase"/>
    <property type="match status" value="1"/>
</dbReference>
<dbReference type="PANTHER" id="PTHR16222:SF24">
    <property type="entry name" value="ADP-RIBOSYLHYDROLASE ARH3"/>
    <property type="match status" value="1"/>
</dbReference>
<dbReference type="InterPro" id="IPR036705">
    <property type="entry name" value="Ribosyl_crysJ1_sf"/>
</dbReference>
<protein>
    <submittedName>
        <fullName evidence="4">ADP-ribosylglycohydrolase family protein</fullName>
    </submittedName>
</protein>
<feature type="binding site" evidence="3">
    <location>
        <position position="256"/>
    </location>
    <ligand>
        <name>Mg(2+)</name>
        <dbReference type="ChEBI" id="CHEBI:18420"/>
        <label>1</label>
    </ligand>
</feature>
<evidence type="ECO:0000313" key="4">
    <source>
        <dbReference type="EMBL" id="TQF06408.1"/>
    </source>
</evidence>
<feature type="binding site" evidence="3">
    <location>
        <position position="57"/>
    </location>
    <ligand>
        <name>Mg(2+)</name>
        <dbReference type="ChEBI" id="CHEBI:18420"/>
        <label>1</label>
    </ligand>
</feature>
<reference evidence="4 5" key="1">
    <citation type="submission" date="2019-06" db="EMBL/GenBank/DDBJ databases">
        <title>Description of Kitasatospora acidophila sp. nov. isolated from pine grove soil, and reclassification of Streptomyces novaecaesareae to Kitasatospora novaeceasareae comb. nov.</title>
        <authorList>
            <person name="Kim M.J."/>
        </authorList>
    </citation>
    <scope>NUCLEOTIDE SEQUENCE [LARGE SCALE GENOMIC DNA]</scope>
    <source>
        <strain evidence="4 5">MMS16-CNU292</strain>
    </source>
</reference>
<feature type="binding site" evidence="3">
    <location>
        <position position="58"/>
    </location>
    <ligand>
        <name>Mg(2+)</name>
        <dbReference type="ChEBI" id="CHEBI:18420"/>
        <label>1</label>
    </ligand>
</feature>
<dbReference type="GO" id="GO:0046872">
    <property type="term" value="F:metal ion binding"/>
    <property type="evidence" value="ECO:0007669"/>
    <property type="project" value="UniProtKB-KW"/>
</dbReference>
<accession>A0A540WBU4</accession>
<feature type="binding site" evidence="3">
    <location>
        <position position="254"/>
    </location>
    <ligand>
        <name>Mg(2+)</name>
        <dbReference type="ChEBI" id="CHEBI:18420"/>
        <label>1</label>
    </ligand>
</feature>
<evidence type="ECO:0000256" key="3">
    <source>
        <dbReference type="PIRSR" id="PIRSR605502-1"/>
    </source>
</evidence>
<name>A0A540WBU4_9ACTN</name>
<comment type="caution">
    <text evidence="4">The sequence shown here is derived from an EMBL/GenBank/DDBJ whole genome shotgun (WGS) entry which is preliminary data.</text>
</comment>
<dbReference type="Gene3D" id="1.10.4080.10">
    <property type="entry name" value="ADP-ribosylation/Crystallin J1"/>
    <property type="match status" value="1"/>
</dbReference>
<dbReference type="InterPro" id="IPR050792">
    <property type="entry name" value="ADP-ribosylglycohydrolase"/>
</dbReference>
<organism evidence="4 5">
    <name type="scientific">Kitasatospora acidiphila</name>
    <dbReference type="NCBI Taxonomy" id="2567942"/>
    <lineage>
        <taxon>Bacteria</taxon>
        <taxon>Bacillati</taxon>
        <taxon>Actinomycetota</taxon>
        <taxon>Actinomycetes</taxon>
        <taxon>Kitasatosporales</taxon>
        <taxon>Streptomycetaceae</taxon>
        <taxon>Kitasatospora</taxon>
    </lineage>
</organism>
<proteinExistence type="inferred from homology"/>